<evidence type="ECO:0000313" key="4">
    <source>
        <dbReference type="Proteomes" id="UP000315363"/>
    </source>
</evidence>
<keyword evidence="2" id="KW-0677">Repeat</keyword>
<evidence type="ECO:0000313" key="3">
    <source>
        <dbReference type="EMBL" id="TQO38041.1"/>
    </source>
</evidence>
<dbReference type="Proteomes" id="UP000315363">
    <property type="component" value="Unassembled WGS sequence"/>
</dbReference>
<evidence type="ECO:0000256" key="2">
    <source>
        <dbReference type="ARBA" id="ARBA00022737"/>
    </source>
</evidence>
<evidence type="ECO:0000256" key="1">
    <source>
        <dbReference type="ARBA" id="ARBA00022441"/>
    </source>
</evidence>
<dbReference type="PANTHER" id="PTHR24412:SF441">
    <property type="entry name" value="KELCH-LIKE PROTEIN 28"/>
    <property type="match status" value="1"/>
</dbReference>
<sequence length="504" mass="56300">MKPLTILLLSFTLLNCAEDDPISKHENPDTSPTAALMKEEVKQILISGNSDNEIRTIWKPSSAQLTNESGKIDVSNTPNIEDDEFIFLLGSQDGEVKIIWKPRNHVNINATSQDGALLDFYAPPIELTTELDNTSPKILKFEDEDGEIVVEVISEVEVNLQVRRKENSTNLSGKPKFHSRWSGWRPWCYTCYMNYQLTPIPIENTVNSIPTSMQFSQLVAIDGSDLLFGAPGFTSSLATNKLYWSYRTNDNNLLEILKSYNLGNREIETCSSDINSFVSKQLHIIEGEIKVISGLHVNTYPTDLNPAGADPSCSPDSYEHGLRLSRFGSAVLDNSLYIFGGDLNETNSDKIYKYDDVNKSLTVIGTLPSQKSWANGEIVDSKLYVFGGQAQFSNTPSEDIIYVYDFDTASTKIFNLPRTVDRTYAARKDNLIYVAGQIDNTEYDIFFGVFNTTDNTFSEIPTNLDMSGNKTIHQLTVLNKTLYIIYGGADENGIESFGIYEAAL</sequence>
<keyword evidence="4" id="KW-1185">Reference proteome</keyword>
<dbReference type="Gene3D" id="2.120.10.80">
    <property type="entry name" value="Kelch-type beta propeller"/>
    <property type="match status" value="1"/>
</dbReference>
<dbReference type="RefSeq" id="WP_031442647.1">
    <property type="nucleotide sequence ID" value="NZ_JPOO01000001.1"/>
</dbReference>
<dbReference type="SUPFAM" id="SSF117281">
    <property type="entry name" value="Kelch motif"/>
    <property type="match status" value="1"/>
</dbReference>
<keyword evidence="1" id="KW-0880">Kelch repeat</keyword>
<organism evidence="3 4">
    <name type="scientific">Arenibacter algicola</name>
    <dbReference type="NCBI Taxonomy" id="616991"/>
    <lineage>
        <taxon>Bacteria</taxon>
        <taxon>Pseudomonadati</taxon>
        <taxon>Bacteroidota</taxon>
        <taxon>Flavobacteriia</taxon>
        <taxon>Flavobacteriales</taxon>
        <taxon>Flavobacteriaceae</taxon>
        <taxon>Arenibacter</taxon>
    </lineage>
</organism>
<protein>
    <submittedName>
        <fullName evidence="3">Kelch motif protein</fullName>
    </submittedName>
</protein>
<name>A0ABY3ABP3_9FLAO</name>
<proteinExistence type="predicted"/>
<dbReference type="EMBL" id="VHIF01000001">
    <property type="protein sequence ID" value="TQO38041.1"/>
    <property type="molecule type" value="Genomic_DNA"/>
</dbReference>
<dbReference type="PANTHER" id="PTHR24412">
    <property type="entry name" value="KELCH PROTEIN"/>
    <property type="match status" value="1"/>
</dbReference>
<dbReference type="Pfam" id="PF24681">
    <property type="entry name" value="Kelch_KLHDC2_KLHL20_DRC7"/>
    <property type="match status" value="1"/>
</dbReference>
<comment type="caution">
    <text evidence="3">The sequence shown here is derived from an EMBL/GenBank/DDBJ whole genome shotgun (WGS) entry which is preliminary data.</text>
</comment>
<accession>A0ABY3ABP3</accession>
<gene>
    <name evidence="3" type="ORF">GQ41_2674</name>
</gene>
<dbReference type="InterPro" id="IPR015915">
    <property type="entry name" value="Kelch-typ_b-propeller"/>
</dbReference>
<reference evidence="3 4" key="1">
    <citation type="submission" date="2019-06" db="EMBL/GenBank/DDBJ databases">
        <title>A large-scale integrated study on North Sea by COGITO (Coastal Microbe Genomic &amp; Taxonomic Observatory).</title>
        <authorList>
            <person name="Teeling H."/>
        </authorList>
    </citation>
    <scope>NUCLEOTIDE SEQUENCE [LARGE SCALE GENOMIC DNA]</scope>
    <source>
        <strain evidence="3 4">MAR_2009_79</strain>
    </source>
</reference>